<dbReference type="EMBL" id="KL367481">
    <property type="protein sequence ID" value="KFD71607.1"/>
    <property type="molecule type" value="Genomic_DNA"/>
</dbReference>
<dbReference type="Proteomes" id="UP000030758">
    <property type="component" value="Unassembled WGS sequence"/>
</dbReference>
<proteinExistence type="predicted"/>
<evidence type="ECO:0000313" key="4">
    <source>
        <dbReference type="Proteomes" id="UP000030764"/>
    </source>
</evidence>
<protein>
    <submittedName>
        <fullName evidence="2">Uncharacterized protein</fullName>
    </submittedName>
</protein>
<dbReference type="AlphaFoldDB" id="A0A085M9B9"/>
<accession>A0A085M9B9</accession>
<gene>
    <name evidence="2" type="ORF">M513_05321</name>
    <name evidence="3" type="ORF">M514_05321</name>
</gene>
<dbReference type="EMBL" id="KL363213">
    <property type="protein sequence ID" value="KFD53815.1"/>
    <property type="molecule type" value="Genomic_DNA"/>
</dbReference>
<keyword evidence="4" id="KW-1185">Reference proteome</keyword>
<evidence type="ECO:0000313" key="2">
    <source>
        <dbReference type="EMBL" id="KFD53815.1"/>
    </source>
</evidence>
<dbReference type="Proteomes" id="UP000030764">
    <property type="component" value="Unassembled WGS sequence"/>
</dbReference>
<feature type="region of interest" description="Disordered" evidence="1">
    <location>
        <begin position="29"/>
        <end position="64"/>
    </location>
</feature>
<evidence type="ECO:0000256" key="1">
    <source>
        <dbReference type="SAM" id="MobiDB-lite"/>
    </source>
</evidence>
<sequence length="64" mass="6920">MPSTRFLTEVNSFSELSSRDLLYAMVTESDENDANAEPIDSLKEESSGCTLASSPVDLQTTGQC</sequence>
<evidence type="ECO:0000313" key="3">
    <source>
        <dbReference type="EMBL" id="KFD71607.1"/>
    </source>
</evidence>
<feature type="compositionally biased region" description="Polar residues" evidence="1">
    <location>
        <begin position="47"/>
        <end position="64"/>
    </location>
</feature>
<name>A0A085M9B9_9BILA</name>
<reference evidence="2 4" key="1">
    <citation type="journal article" date="2014" name="Nat. Genet.">
        <title>Genome and transcriptome of the porcine whipworm Trichuris suis.</title>
        <authorList>
            <person name="Jex A.R."/>
            <person name="Nejsum P."/>
            <person name="Schwarz E.M."/>
            <person name="Hu L."/>
            <person name="Young N.D."/>
            <person name="Hall R.S."/>
            <person name="Korhonen P.K."/>
            <person name="Liao S."/>
            <person name="Thamsborg S."/>
            <person name="Xia J."/>
            <person name="Xu P."/>
            <person name="Wang S."/>
            <person name="Scheerlinck J.P."/>
            <person name="Hofmann A."/>
            <person name="Sternberg P.W."/>
            <person name="Wang J."/>
            <person name="Gasser R.B."/>
        </authorList>
    </citation>
    <scope>NUCLEOTIDE SEQUENCE [LARGE SCALE GENOMIC DNA]</scope>
    <source>
        <strain evidence="3">DCEP-RM93F</strain>
        <strain evidence="2">DCEP-RM93M</strain>
    </source>
</reference>
<organism evidence="2 4">
    <name type="scientific">Trichuris suis</name>
    <name type="common">pig whipworm</name>
    <dbReference type="NCBI Taxonomy" id="68888"/>
    <lineage>
        <taxon>Eukaryota</taxon>
        <taxon>Metazoa</taxon>
        <taxon>Ecdysozoa</taxon>
        <taxon>Nematoda</taxon>
        <taxon>Enoplea</taxon>
        <taxon>Dorylaimia</taxon>
        <taxon>Trichinellida</taxon>
        <taxon>Trichuridae</taxon>
        <taxon>Trichuris</taxon>
    </lineage>
</organism>